<dbReference type="RefSeq" id="WP_189826422.1">
    <property type="nucleotide sequence ID" value="NZ_BMVC01000022.1"/>
</dbReference>
<reference evidence="2" key="2">
    <citation type="submission" date="2020-09" db="EMBL/GenBank/DDBJ databases">
        <authorList>
            <person name="Sun Q."/>
            <person name="Ohkuma M."/>
        </authorList>
    </citation>
    <scope>NUCLEOTIDE SEQUENCE</scope>
    <source>
        <strain evidence="2">JCM 4637</strain>
    </source>
</reference>
<evidence type="ECO:0000256" key="1">
    <source>
        <dbReference type="SAM" id="SignalP"/>
    </source>
</evidence>
<feature type="chain" id="PRO_5037571328" description="Secreted protein" evidence="1">
    <location>
        <begin position="37"/>
        <end position="138"/>
    </location>
</feature>
<protein>
    <recommendedName>
        <fullName evidence="4">Secreted protein</fullName>
    </recommendedName>
</protein>
<accession>A0A918X6D0</accession>
<keyword evidence="1" id="KW-0732">Signal</keyword>
<dbReference type="AlphaFoldDB" id="A0A918X6D0"/>
<name>A0A918X6D0_9ACTN</name>
<proteinExistence type="predicted"/>
<comment type="caution">
    <text evidence="2">The sequence shown here is derived from an EMBL/GenBank/DDBJ whole genome shotgun (WGS) entry which is preliminary data.</text>
</comment>
<evidence type="ECO:0000313" key="2">
    <source>
        <dbReference type="EMBL" id="GHD15179.1"/>
    </source>
</evidence>
<feature type="signal peptide" evidence="1">
    <location>
        <begin position="1"/>
        <end position="36"/>
    </location>
</feature>
<reference evidence="2" key="1">
    <citation type="journal article" date="2014" name="Int. J. Syst. Evol. Microbiol.">
        <title>Complete genome sequence of Corynebacterium casei LMG S-19264T (=DSM 44701T), isolated from a smear-ripened cheese.</title>
        <authorList>
            <consortium name="US DOE Joint Genome Institute (JGI-PGF)"/>
            <person name="Walter F."/>
            <person name="Albersmeier A."/>
            <person name="Kalinowski J."/>
            <person name="Ruckert C."/>
        </authorList>
    </citation>
    <scope>NUCLEOTIDE SEQUENCE</scope>
    <source>
        <strain evidence="2">JCM 4637</strain>
    </source>
</reference>
<evidence type="ECO:0000313" key="3">
    <source>
        <dbReference type="Proteomes" id="UP000638353"/>
    </source>
</evidence>
<dbReference type="Proteomes" id="UP000638353">
    <property type="component" value="Unassembled WGS sequence"/>
</dbReference>
<gene>
    <name evidence="2" type="ORF">GCM10010334_75040</name>
</gene>
<sequence>MRTPRLIRTPRLTASLAAGAALLTSLTVALAPAAHAASVSSGTSAKGGYAIADVSDLGYLYVCDEGAKDGLRAVAHFYPEPGRGQYLQVQDADGSNNGCGPSRQLGLPRGVTYSLVACLRDGANGSDMYCRTTTGVIT</sequence>
<dbReference type="EMBL" id="BMVC01000022">
    <property type="protein sequence ID" value="GHD15179.1"/>
    <property type="molecule type" value="Genomic_DNA"/>
</dbReference>
<evidence type="ECO:0008006" key="4">
    <source>
        <dbReference type="Google" id="ProtNLM"/>
    </source>
</evidence>
<organism evidence="2 3">
    <name type="scientific">Streptomyces finlayi</name>
    <dbReference type="NCBI Taxonomy" id="67296"/>
    <lineage>
        <taxon>Bacteria</taxon>
        <taxon>Bacillati</taxon>
        <taxon>Actinomycetota</taxon>
        <taxon>Actinomycetes</taxon>
        <taxon>Kitasatosporales</taxon>
        <taxon>Streptomycetaceae</taxon>
        <taxon>Streptomyces</taxon>
    </lineage>
</organism>